<accession>B3Q020</accession>
<dbReference type="AlphaFoldDB" id="B3Q020"/>
<feature type="transmembrane region" description="Helical" evidence="1">
    <location>
        <begin position="91"/>
        <end position="109"/>
    </location>
</feature>
<keyword evidence="1" id="KW-0472">Membrane</keyword>
<dbReference type="Pfam" id="PF07835">
    <property type="entry name" value="COX4_pro_2"/>
    <property type="match status" value="1"/>
</dbReference>
<dbReference type="SUPFAM" id="SSF81469">
    <property type="entry name" value="Bacterial aa3 type cytochrome c oxidase subunit IV"/>
    <property type="match status" value="1"/>
</dbReference>
<evidence type="ECO:0000259" key="2">
    <source>
        <dbReference type="Pfam" id="PF07835"/>
    </source>
</evidence>
<name>B3Q020_RHIE6</name>
<proteinExistence type="predicted"/>
<sequence>MHCAFACHCVIPASRDFPRHKRGNQAAQRHLRETIFMAEHHTGPVETGAPMDYREHEKTYDMFIAGAKYGSMLLIVLLLAMTAGFFGGAGLLGGLFVFIVLLAAGIFLVR</sequence>
<dbReference type="Proteomes" id="UP000008817">
    <property type="component" value="Chromosome"/>
</dbReference>
<evidence type="ECO:0000313" key="3">
    <source>
        <dbReference type="EMBL" id="ACE92820.1"/>
    </source>
</evidence>
<feature type="transmembrane region" description="Helical" evidence="1">
    <location>
        <begin position="63"/>
        <end position="85"/>
    </location>
</feature>
<gene>
    <name evidence="3" type="ordered locus">RHECIAT_CH0003883</name>
</gene>
<dbReference type="HOGENOM" id="CLU_174805_0_0_5"/>
<dbReference type="EMBL" id="CP001074">
    <property type="protein sequence ID" value="ACE92820.1"/>
    <property type="molecule type" value="Genomic_DNA"/>
</dbReference>
<protein>
    <submittedName>
        <fullName evidence="3">Putative cytochrome c oxidase protein</fullName>
    </submittedName>
</protein>
<dbReference type="eggNOG" id="ENOG5033D02">
    <property type="taxonomic scope" value="Bacteria"/>
</dbReference>
<dbReference type="InterPro" id="IPR036596">
    <property type="entry name" value="Cyt-C_aa3_sf"/>
</dbReference>
<evidence type="ECO:0000313" key="4">
    <source>
        <dbReference type="Proteomes" id="UP000008817"/>
    </source>
</evidence>
<evidence type="ECO:0000256" key="1">
    <source>
        <dbReference type="SAM" id="Phobius"/>
    </source>
</evidence>
<dbReference type="KEGG" id="rec:RHECIAT_CH0003883"/>
<organism evidence="3 4">
    <name type="scientific">Rhizobium etli (strain CIAT 652)</name>
    <dbReference type="NCBI Taxonomy" id="491916"/>
    <lineage>
        <taxon>Bacteria</taxon>
        <taxon>Pseudomonadati</taxon>
        <taxon>Pseudomonadota</taxon>
        <taxon>Alphaproteobacteria</taxon>
        <taxon>Hyphomicrobiales</taxon>
        <taxon>Rhizobiaceae</taxon>
        <taxon>Rhizobium/Agrobacterium group</taxon>
        <taxon>Rhizobium</taxon>
    </lineage>
</organism>
<reference evidence="3 4" key="1">
    <citation type="submission" date="2008-04" db="EMBL/GenBank/DDBJ databases">
        <title>Genome diversity and DNA divergence of Rhizobium etli.</title>
        <authorList>
            <person name="Gonzalez V."/>
            <person name="Acosta J.L."/>
            <person name="Santamaria R.I."/>
            <person name="Bustos P."/>
            <person name="Hernandez-Gonzalez I.L."/>
            <person name="Fernandez J.L."/>
            <person name="Diaz R."/>
            <person name="Flores M."/>
            <person name="Mora J."/>
            <person name="Palacios R."/>
            <person name="Davila G."/>
        </authorList>
    </citation>
    <scope>NUCLEOTIDE SEQUENCE [LARGE SCALE GENOMIC DNA]</scope>
    <source>
        <strain evidence="3 4">CIAT 652</strain>
    </source>
</reference>
<keyword evidence="1" id="KW-0812">Transmembrane</keyword>
<dbReference type="InterPro" id="IPR012422">
    <property type="entry name" value="Cyt_c_oxidase_su4_bac-aa3"/>
</dbReference>
<keyword evidence="1" id="KW-1133">Transmembrane helix</keyword>
<feature type="domain" description="Cytochrome c oxidase subunit IV bacterial aa3 type" evidence="2">
    <location>
        <begin position="40"/>
        <end position="85"/>
    </location>
</feature>
<dbReference type="Gene3D" id="1.20.5.160">
    <property type="entry name" value="Bacterial aa3 type cytochrome c oxidase subunit IV"/>
    <property type="match status" value="1"/>
</dbReference>